<keyword evidence="5" id="KW-0411">Iron-sulfur</keyword>
<dbReference type="EC" id="2.1.1.-" evidence="7"/>
<dbReference type="SMART" id="SM00729">
    <property type="entry name" value="Elp3"/>
    <property type="match status" value="1"/>
</dbReference>
<keyword evidence="3" id="KW-0479">Metal-binding</keyword>
<evidence type="ECO:0000256" key="4">
    <source>
        <dbReference type="ARBA" id="ARBA00023004"/>
    </source>
</evidence>
<proteinExistence type="predicted"/>
<evidence type="ECO:0000259" key="6">
    <source>
        <dbReference type="PROSITE" id="PS51918"/>
    </source>
</evidence>
<dbReference type="PANTHER" id="PTHR43409">
    <property type="entry name" value="ANAEROBIC MAGNESIUM-PROTOPORPHYRIN IX MONOMETHYL ESTER CYCLASE-RELATED"/>
    <property type="match status" value="1"/>
</dbReference>
<evidence type="ECO:0000256" key="1">
    <source>
        <dbReference type="ARBA" id="ARBA00001966"/>
    </source>
</evidence>
<name>A0A5S9PKT2_9GAMM</name>
<dbReference type="EMBL" id="CACSIO010000012">
    <property type="protein sequence ID" value="CAA0104839.1"/>
    <property type="molecule type" value="Genomic_DNA"/>
</dbReference>
<dbReference type="InterPro" id="IPR058240">
    <property type="entry name" value="rSAM_sf"/>
</dbReference>
<dbReference type="AlphaFoldDB" id="A0A5S9PKT2"/>
<evidence type="ECO:0000256" key="5">
    <source>
        <dbReference type="ARBA" id="ARBA00023014"/>
    </source>
</evidence>
<reference evidence="7 8" key="1">
    <citation type="submission" date="2019-11" db="EMBL/GenBank/DDBJ databases">
        <authorList>
            <person name="Holert J."/>
        </authorList>
    </citation>
    <scope>NUCLEOTIDE SEQUENCE [LARGE SCALE GENOMIC DNA]</scope>
    <source>
        <strain evidence="7">SB11_3</strain>
    </source>
</reference>
<comment type="cofactor">
    <cofactor evidence="1">
        <name>[4Fe-4S] cluster</name>
        <dbReference type="ChEBI" id="CHEBI:49883"/>
    </cofactor>
</comment>
<sequence length="518" mass="58913">MKKKVLIVNGYFDSTRKAAKRPWKVPQAMAPMFLSGAFNDEYVDIRVHNEQALGPVDPALLSGIDMLVLSGLNSAFDRYLHLTAYAKTQNLNVIVVAGGGPVRILPELSKRYFDYVCLGDVEQIQDAIKDAWGSQYVCPLMVETGFALPKYALGNTRSRLKYVETSRNCNFQCDFCSLTGENNAYMKYSLEYIERQFREQPGGDLYAVIDNNFYGNSRRHFEQKIALMESIKNDWHKQGKSLSWAALVTSNFFNEKNLSMVKKAGCDYLFTGIESFNQEFHKNHNKHQNTLNSQVDIIRQCLDAGIAMFYGYMLDVVNSSVEDLKDEIDYMLDNHDIPLPSYFSLPIPMLGTPFFYEQLENDKILPNVRLCDLDDTTLSLRPKSSIEETLKFTRYIEGLSGDKSRVFMHSVKHTYRRRRSLRLRQHLVATVPALLLTAQQSLVKRKGGAASQQRTHLAGTDLLHESYKPEMTVDSRYQAYFEPTYLTDANGDITEDLAPDLVKEAPIAVGLDRLAIKA</sequence>
<dbReference type="OrthoDB" id="9801424at2"/>
<protein>
    <submittedName>
        <fullName evidence="7">Hopanoid C-2 methylase</fullName>
        <ecNumber evidence="7">2.1.1.-</ecNumber>
    </submittedName>
</protein>
<dbReference type="PROSITE" id="PS51918">
    <property type="entry name" value="RADICAL_SAM"/>
    <property type="match status" value="1"/>
</dbReference>
<dbReference type="GO" id="GO:0032259">
    <property type="term" value="P:methylation"/>
    <property type="evidence" value="ECO:0007669"/>
    <property type="project" value="UniProtKB-KW"/>
</dbReference>
<dbReference type="InterPro" id="IPR007197">
    <property type="entry name" value="rSAM"/>
</dbReference>
<feature type="domain" description="Radical SAM core" evidence="6">
    <location>
        <begin position="155"/>
        <end position="383"/>
    </location>
</feature>
<organism evidence="7 8">
    <name type="scientific">BD1-7 clade bacterium</name>
    <dbReference type="NCBI Taxonomy" id="2029982"/>
    <lineage>
        <taxon>Bacteria</taxon>
        <taxon>Pseudomonadati</taxon>
        <taxon>Pseudomonadota</taxon>
        <taxon>Gammaproteobacteria</taxon>
        <taxon>Cellvibrionales</taxon>
        <taxon>Spongiibacteraceae</taxon>
        <taxon>BD1-7 clade</taxon>
    </lineage>
</organism>
<gene>
    <name evidence="7" type="primary">hpnP_1</name>
    <name evidence="7" type="ORF">OPDIPICF_00895</name>
</gene>
<dbReference type="Gene3D" id="3.40.50.280">
    <property type="entry name" value="Cobalamin-binding domain"/>
    <property type="match status" value="1"/>
</dbReference>
<dbReference type="InterPro" id="IPR006638">
    <property type="entry name" value="Elp3/MiaA/NifB-like_rSAM"/>
</dbReference>
<dbReference type="GO" id="GO:0051536">
    <property type="term" value="F:iron-sulfur cluster binding"/>
    <property type="evidence" value="ECO:0007669"/>
    <property type="project" value="UniProtKB-KW"/>
</dbReference>
<keyword evidence="8" id="KW-1185">Reference proteome</keyword>
<accession>A0A5S9PKT2</accession>
<evidence type="ECO:0000256" key="3">
    <source>
        <dbReference type="ARBA" id="ARBA00022723"/>
    </source>
</evidence>
<dbReference type="SFLD" id="SFLDS00029">
    <property type="entry name" value="Radical_SAM"/>
    <property type="match status" value="1"/>
</dbReference>
<dbReference type="InterPro" id="IPR051198">
    <property type="entry name" value="BchE-like"/>
</dbReference>
<dbReference type="GO" id="GO:0008168">
    <property type="term" value="F:methyltransferase activity"/>
    <property type="evidence" value="ECO:0007669"/>
    <property type="project" value="UniProtKB-KW"/>
</dbReference>
<dbReference type="Pfam" id="PF04055">
    <property type="entry name" value="Radical_SAM"/>
    <property type="match status" value="1"/>
</dbReference>
<keyword evidence="4" id="KW-0408">Iron</keyword>
<dbReference type="Proteomes" id="UP000441399">
    <property type="component" value="Unassembled WGS sequence"/>
</dbReference>
<evidence type="ECO:0000256" key="2">
    <source>
        <dbReference type="ARBA" id="ARBA00022691"/>
    </source>
</evidence>
<evidence type="ECO:0000313" key="7">
    <source>
        <dbReference type="EMBL" id="CAA0104839.1"/>
    </source>
</evidence>
<evidence type="ECO:0000313" key="8">
    <source>
        <dbReference type="Proteomes" id="UP000441399"/>
    </source>
</evidence>
<dbReference type="SUPFAM" id="SSF102114">
    <property type="entry name" value="Radical SAM enzymes"/>
    <property type="match status" value="1"/>
</dbReference>
<dbReference type="Gene3D" id="3.20.20.70">
    <property type="entry name" value="Aldolase class I"/>
    <property type="match status" value="1"/>
</dbReference>
<keyword evidence="7" id="KW-0489">Methyltransferase</keyword>
<dbReference type="InterPro" id="IPR013785">
    <property type="entry name" value="Aldolase_TIM"/>
</dbReference>
<dbReference type="GO" id="GO:0046872">
    <property type="term" value="F:metal ion binding"/>
    <property type="evidence" value="ECO:0007669"/>
    <property type="project" value="UniProtKB-KW"/>
</dbReference>
<keyword evidence="7" id="KW-0808">Transferase</keyword>
<dbReference type="SFLD" id="SFLDG01082">
    <property type="entry name" value="B12-binding_domain_containing"/>
    <property type="match status" value="1"/>
</dbReference>
<keyword evidence="2" id="KW-0949">S-adenosyl-L-methionine</keyword>
<dbReference type="CDD" id="cd01335">
    <property type="entry name" value="Radical_SAM"/>
    <property type="match status" value="1"/>
</dbReference>